<feature type="domain" description="C2H2-type" evidence="8">
    <location>
        <begin position="7"/>
        <end position="34"/>
    </location>
</feature>
<keyword evidence="2" id="KW-0479">Metal-binding</keyword>
<comment type="caution">
    <text evidence="9">The sequence shown here is derived from an EMBL/GenBank/DDBJ whole genome shotgun (WGS) entry which is preliminary data.</text>
</comment>
<evidence type="ECO:0000256" key="7">
    <source>
        <dbReference type="PROSITE-ProRule" id="PRU00042"/>
    </source>
</evidence>
<keyword evidence="5" id="KW-0862">Zinc</keyword>
<dbReference type="EMBL" id="CAXKWB010021190">
    <property type="protein sequence ID" value="CAL4123034.1"/>
    <property type="molecule type" value="Genomic_DNA"/>
</dbReference>
<dbReference type="Gene3D" id="3.30.160.60">
    <property type="entry name" value="Classic Zinc Finger"/>
    <property type="match status" value="2"/>
</dbReference>
<dbReference type="PROSITE" id="PS50157">
    <property type="entry name" value="ZINC_FINGER_C2H2_2"/>
    <property type="match status" value="2"/>
</dbReference>
<keyword evidence="6" id="KW-0539">Nucleus</keyword>
<evidence type="ECO:0000313" key="9">
    <source>
        <dbReference type="EMBL" id="CAL4123034.1"/>
    </source>
</evidence>
<keyword evidence="4 7" id="KW-0863">Zinc-finger</keyword>
<dbReference type="GO" id="GO:0005634">
    <property type="term" value="C:nucleus"/>
    <property type="evidence" value="ECO:0007669"/>
    <property type="project" value="UniProtKB-SubCell"/>
</dbReference>
<accession>A0AAV2RFL8</accession>
<dbReference type="InterPro" id="IPR013087">
    <property type="entry name" value="Znf_C2H2_type"/>
</dbReference>
<dbReference type="PROSITE" id="PS00028">
    <property type="entry name" value="ZINC_FINGER_C2H2_1"/>
    <property type="match status" value="1"/>
</dbReference>
<evidence type="ECO:0000313" key="10">
    <source>
        <dbReference type="Proteomes" id="UP001497623"/>
    </source>
</evidence>
<dbReference type="AlphaFoldDB" id="A0AAV2RFL8"/>
<organism evidence="9 10">
    <name type="scientific">Meganyctiphanes norvegica</name>
    <name type="common">Northern krill</name>
    <name type="synonym">Thysanopoda norvegica</name>
    <dbReference type="NCBI Taxonomy" id="48144"/>
    <lineage>
        <taxon>Eukaryota</taxon>
        <taxon>Metazoa</taxon>
        <taxon>Ecdysozoa</taxon>
        <taxon>Arthropoda</taxon>
        <taxon>Crustacea</taxon>
        <taxon>Multicrustacea</taxon>
        <taxon>Malacostraca</taxon>
        <taxon>Eumalacostraca</taxon>
        <taxon>Eucarida</taxon>
        <taxon>Euphausiacea</taxon>
        <taxon>Euphausiidae</taxon>
        <taxon>Meganyctiphanes</taxon>
    </lineage>
</organism>
<reference evidence="9 10" key="1">
    <citation type="submission" date="2024-05" db="EMBL/GenBank/DDBJ databases">
        <authorList>
            <person name="Wallberg A."/>
        </authorList>
    </citation>
    <scope>NUCLEOTIDE SEQUENCE [LARGE SCALE GENOMIC DNA]</scope>
</reference>
<evidence type="ECO:0000256" key="6">
    <source>
        <dbReference type="ARBA" id="ARBA00023242"/>
    </source>
</evidence>
<dbReference type="Proteomes" id="UP001497623">
    <property type="component" value="Unassembled WGS sequence"/>
</dbReference>
<dbReference type="SUPFAM" id="SSF57667">
    <property type="entry name" value="beta-beta-alpha zinc fingers"/>
    <property type="match status" value="2"/>
</dbReference>
<dbReference type="FunFam" id="3.30.160.60:FF:001872">
    <property type="entry name" value="Zinc finger protein"/>
    <property type="match status" value="1"/>
</dbReference>
<dbReference type="GO" id="GO:0008270">
    <property type="term" value="F:zinc ion binding"/>
    <property type="evidence" value="ECO:0007669"/>
    <property type="project" value="UniProtKB-KW"/>
</dbReference>
<dbReference type="PANTHER" id="PTHR16515:SF49">
    <property type="entry name" value="GASTRULA ZINC FINGER PROTEIN XLCGF49.1-LIKE-RELATED"/>
    <property type="match status" value="1"/>
</dbReference>
<evidence type="ECO:0000259" key="8">
    <source>
        <dbReference type="PROSITE" id="PS50157"/>
    </source>
</evidence>
<name>A0AAV2RFL8_MEGNR</name>
<sequence>MTSERLYKCSNCEKAFSQKGNLIKHMRTHTEEKPYKCSHCEKDFSDKTFTHMFTLVRHKKRVHIENNPYDLIDSIAYHNVEDFIEKVSSFDNMYISYEPLEECVMCYEKFCPSQIYCNIITSYKNKKYLY</sequence>
<keyword evidence="3" id="KW-0677">Repeat</keyword>
<dbReference type="PANTHER" id="PTHR16515">
    <property type="entry name" value="PR DOMAIN ZINC FINGER PROTEIN"/>
    <property type="match status" value="1"/>
</dbReference>
<evidence type="ECO:0000256" key="4">
    <source>
        <dbReference type="ARBA" id="ARBA00022771"/>
    </source>
</evidence>
<dbReference type="Pfam" id="PF00096">
    <property type="entry name" value="zf-C2H2"/>
    <property type="match status" value="1"/>
</dbReference>
<keyword evidence="10" id="KW-1185">Reference proteome</keyword>
<comment type="subcellular location">
    <subcellularLocation>
        <location evidence="1">Nucleus</location>
    </subcellularLocation>
</comment>
<feature type="domain" description="C2H2-type" evidence="8">
    <location>
        <begin position="35"/>
        <end position="68"/>
    </location>
</feature>
<proteinExistence type="predicted"/>
<evidence type="ECO:0000256" key="1">
    <source>
        <dbReference type="ARBA" id="ARBA00004123"/>
    </source>
</evidence>
<evidence type="ECO:0000256" key="5">
    <source>
        <dbReference type="ARBA" id="ARBA00022833"/>
    </source>
</evidence>
<dbReference type="InterPro" id="IPR050331">
    <property type="entry name" value="Zinc_finger"/>
</dbReference>
<evidence type="ECO:0000256" key="3">
    <source>
        <dbReference type="ARBA" id="ARBA00022737"/>
    </source>
</evidence>
<protein>
    <recommendedName>
        <fullName evidence="8">C2H2-type domain-containing protein</fullName>
    </recommendedName>
</protein>
<dbReference type="GO" id="GO:0010468">
    <property type="term" value="P:regulation of gene expression"/>
    <property type="evidence" value="ECO:0007669"/>
    <property type="project" value="TreeGrafter"/>
</dbReference>
<evidence type="ECO:0000256" key="2">
    <source>
        <dbReference type="ARBA" id="ARBA00022723"/>
    </source>
</evidence>
<gene>
    <name evidence="9" type="ORF">MNOR_LOCUS23731</name>
</gene>
<dbReference type="InterPro" id="IPR036236">
    <property type="entry name" value="Znf_C2H2_sf"/>
</dbReference>
<dbReference type="SMART" id="SM00355">
    <property type="entry name" value="ZnF_C2H2"/>
    <property type="match status" value="2"/>
</dbReference>